<dbReference type="SUPFAM" id="SSF52833">
    <property type="entry name" value="Thioredoxin-like"/>
    <property type="match status" value="1"/>
</dbReference>
<dbReference type="PANTHER" id="PTHR36450:SF1">
    <property type="entry name" value="THIOREDOXIN"/>
    <property type="match status" value="1"/>
</dbReference>
<sequence>MRKHKVEILGKGCNKCKQLEANAKEALSALSLEGDFYHVTDTMEIINHGVMQTPALVIDGRVLSQGKVIDPEKIQSLL</sequence>
<proteinExistence type="predicted"/>
<dbReference type="Pfam" id="PF13192">
    <property type="entry name" value="Thioredoxin_3"/>
    <property type="match status" value="1"/>
</dbReference>
<dbReference type="InterPro" id="IPR036249">
    <property type="entry name" value="Thioredoxin-like_sf"/>
</dbReference>
<gene>
    <name evidence="4" type="ORF">IQ260_12080</name>
</gene>
<name>A0A928ZTY1_LEPEC</name>
<evidence type="ECO:0000259" key="3">
    <source>
        <dbReference type="Pfam" id="PF13192"/>
    </source>
</evidence>
<feature type="domain" description="Thioredoxin-like fold" evidence="3">
    <location>
        <begin position="5"/>
        <end position="78"/>
    </location>
</feature>
<reference evidence="4" key="1">
    <citation type="submission" date="2020-10" db="EMBL/GenBank/DDBJ databases">
        <authorList>
            <person name="Castelo-Branco R."/>
            <person name="Eusebio N."/>
            <person name="Adriana R."/>
            <person name="Vieira A."/>
            <person name="Brugerolle De Fraissinette N."/>
            <person name="Rezende De Castro R."/>
            <person name="Schneider M.P."/>
            <person name="Vasconcelos V."/>
            <person name="Leao P.N."/>
        </authorList>
    </citation>
    <scope>NUCLEOTIDE SEQUENCE</scope>
    <source>
        <strain evidence="4">LEGE 11479</strain>
    </source>
</reference>
<accession>A0A928ZTY1</accession>
<organism evidence="4 5">
    <name type="scientific">Leptolyngbya cf. ectocarpi LEGE 11479</name>
    <dbReference type="NCBI Taxonomy" id="1828722"/>
    <lineage>
        <taxon>Bacteria</taxon>
        <taxon>Bacillati</taxon>
        <taxon>Cyanobacteriota</taxon>
        <taxon>Cyanophyceae</taxon>
        <taxon>Leptolyngbyales</taxon>
        <taxon>Leptolyngbyaceae</taxon>
        <taxon>Leptolyngbya group</taxon>
        <taxon>Leptolyngbya</taxon>
    </lineage>
</organism>
<comment type="caution">
    <text evidence="4">The sequence shown here is derived from an EMBL/GenBank/DDBJ whole genome shotgun (WGS) entry which is preliminary data.</text>
</comment>
<feature type="active site" description="Nucleophile" evidence="1">
    <location>
        <position position="16"/>
    </location>
</feature>
<keyword evidence="2" id="KW-0676">Redox-active center</keyword>
<evidence type="ECO:0000256" key="2">
    <source>
        <dbReference type="PIRSR" id="PIRSR037031-51"/>
    </source>
</evidence>
<keyword evidence="5" id="KW-1185">Reference proteome</keyword>
<evidence type="ECO:0000313" key="4">
    <source>
        <dbReference type="EMBL" id="MBE9067394.1"/>
    </source>
</evidence>
<dbReference type="Gene3D" id="3.40.30.10">
    <property type="entry name" value="Glutaredoxin"/>
    <property type="match status" value="1"/>
</dbReference>
<dbReference type="EMBL" id="JADEXP010000093">
    <property type="protein sequence ID" value="MBE9067394.1"/>
    <property type="molecule type" value="Genomic_DNA"/>
</dbReference>
<evidence type="ECO:0000313" key="5">
    <source>
        <dbReference type="Proteomes" id="UP000615026"/>
    </source>
</evidence>
<dbReference type="RefSeq" id="WP_193993359.1">
    <property type="nucleotide sequence ID" value="NZ_JADEXP010000093.1"/>
</dbReference>
<feature type="active site" description="Nucleophile" evidence="1">
    <location>
        <position position="13"/>
    </location>
</feature>
<dbReference type="NCBIfam" id="TIGR00412">
    <property type="entry name" value="redox_disulf_2"/>
    <property type="match status" value="1"/>
</dbReference>
<dbReference type="AlphaFoldDB" id="A0A928ZTY1"/>
<dbReference type="Proteomes" id="UP000615026">
    <property type="component" value="Unassembled WGS sequence"/>
</dbReference>
<protein>
    <submittedName>
        <fullName evidence="4">Thioredoxin family protein</fullName>
    </submittedName>
</protein>
<dbReference type="InterPro" id="IPR005243">
    <property type="entry name" value="THIRX-like_proc"/>
</dbReference>
<keyword evidence="2" id="KW-1015">Disulfide bond</keyword>
<dbReference type="InterPro" id="IPR012336">
    <property type="entry name" value="Thioredoxin-like_fold"/>
</dbReference>
<feature type="disulfide bond" description="Redox-active" evidence="2">
    <location>
        <begin position="13"/>
        <end position="16"/>
    </location>
</feature>
<dbReference type="PANTHER" id="PTHR36450">
    <property type="entry name" value="THIOREDOXIN"/>
    <property type="match status" value="1"/>
</dbReference>
<dbReference type="PIRSF" id="PIRSF037031">
    <property type="entry name" value="Redox_disulphide_2"/>
    <property type="match status" value="1"/>
</dbReference>
<evidence type="ECO:0000256" key="1">
    <source>
        <dbReference type="PIRSR" id="PIRSR037031-50"/>
    </source>
</evidence>